<dbReference type="Proteomes" id="UP000324222">
    <property type="component" value="Unassembled WGS sequence"/>
</dbReference>
<accession>A0A5B7J2I3</accession>
<evidence type="ECO:0000313" key="2">
    <source>
        <dbReference type="EMBL" id="MPC92041.1"/>
    </source>
</evidence>
<name>A0A5B7J2I3_PORTR</name>
<evidence type="ECO:0000256" key="1">
    <source>
        <dbReference type="SAM" id="MobiDB-lite"/>
    </source>
</evidence>
<dbReference type="AlphaFoldDB" id="A0A5B7J2I3"/>
<comment type="caution">
    <text evidence="2">The sequence shown here is derived from an EMBL/GenBank/DDBJ whole genome shotgun (WGS) entry which is preliminary data.</text>
</comment>
<proteinExistence type="predicted"/>
<reference evidence="2 3" key="1">
    <citation type="submission" date="2019-05" db="EMBL/GenBank/DDBJ databases">
        <title>Another draft genome of Portunus trituberculatus and its Hox gene families provides insights of decapod evolution.</title>
        <authorList>
            <person name="Jeong J.-H."/>
            <person name="Song I."/>
            <person name="Kim S."/>
            <person name="Choi T."/>
            <person name="Kim D."/>
            <person name="Ryu S."/>
            <person name="Kim W."/>
        </authorList>
    </citation>
    <scope>NUCLEOTIDE SEQUENCE [LARGE SCALE GENOMIC DNA]</scope>
    <source>
        <tissue evidence="2">Muscle</tissue>
    </source>
</reference>
<keyword evidence="3" id="KW-1185">Reference proteome</keyword>
<protein>
    <submittedName>
        <fullName evidence="2">Uncharacterized protein</fullName>
    </submittedName>
</protein>
<gene>
    <name evidence="2" type="ORF">E2C01_087112</name>
</gene>
<dbReference type="EMBL" id="VSRR010089911">
    <property type="protein sequence ID" value="MPC92041.1"/>
    <property type="molecule type" value="Genomic_DNA"/>
</dbReference>
<sequence length="150" mass="16896">MACGRSVDSCGENRGWREQENTQTQGGTGRGGAGKVLCPHFMDPASLVIGLVTSQSHDRRCYHHHHYSLYILVMHNSENNRLSGDVTPQFTNFSSPANLSFDAKPRAIRLVLQTRAKLGRVYATAYLSRRVQQQPRSVRRDDDCYLNSFP</sequence>
<organism evidence="2 3">
    <name type="scientific">Portunus trituberculatus</name>
    <name type="common">Swimming crab</name>
    <name type="synonym">Neptunus trituberculatus</name>
    <dbReference type="NCBI Taxonomy" id="210409"/>
    <lineage>
        <taxon>Eukaryota</taxon>
        <taxon>Metazoa</taxon>
        <taxon>Ecdysozoa</taxon>
        <taxon>Arthropoda</taxon>
        <taxon>Crustacea</taxon>
        <taxon>Multicrustacea</taxon>
        <taxon>Malacostraca</taxon>
        <taxon>Eumalacostraca</taxon>
        <taxon>Eucarida</taxon>
        <taxon>Decapoda</taxon>
        <taxon>Pleocyemata</taxon>
        <taxon>Brachyura</taxon>
        <taxon>Eubrachyura</taxon>
        <taxon>Portunoidea</taxon>
        <taxon>Portunidae</taxon>
        <taxon>Portuninae</taxon>
        <taxon>Portunus</taxon>
    </lineage>
</organism>
<feature type="region of interest" description="Disordered" evidence="1">
    <location>
        <begin position="1"/>
        <end position="31"/>
    </location>
</feature>
<evidence type="ECO:0000313" key="3">
    <source>
        <dbReference type="Proteomes" id="UP000324222"/>
    </source>
</evidence>